<accession>A0A1B6LSU4</accession>
<dbReference type="PANTHER" id="PTHR11607">
    <property type="entry name" value="ALPHA-MANNOSIDASE"/>
    <property type="match status" value="1"/>
</dbReference>
<keyword evidence="9" id="KW-0735">Signal-anchor</keyword>
<name>A0A1B6LSU4_9HEMI</name>
<dbReference type="InterPro" id="IPR013780">
    <property type="entry name" value="Glyco_hydro_b"/>
</dbReference>
<dbReference type="InterPro" id="IPR015341">
    <property type="entry name" value="Glyco_hydro_38_cen"/>
</dbReference>
<dbReference type="SMART" id="SM00872">
    <property type="entry name" value="Alpha-mann_mid"/>
    <property type="match status" value="1"/>
</dbReference>
<proteinExistence type="inferred from homology"/>
<dbReference type="Gene3D" id="3.20.110.10">
    <property type="entry name" value="Glycoside hydrolase 38, N terminal domain"/>
    <property type="match status" value="1"/>
</dbReference>
<dbReference type="GO" id="GO:0006013">
    <property type="term" value="P:mannose metabolic process"/>
    <property type="evidence" value="ECO:0007669"/>
    <property type="project" value="InterPro"/>
</dbReference>
<dbReference type="InterPro" id="IPR011682">
    <property type="entry name" value="Glyco_hydro_38_C"/>
</dbReference>
<dbReference type="PANTHER" id="PTHR11607:SF3">
    <property type="entry name" value="LYSOSOMAL ALPHA-MANNOSIDASE"/>
    <property type="match status" value="1"/>
</dbReference>
<feature type="domain" description="Glycoside hydrolase family 38 central" evidence="19">
    <location>
        <begin position="461"/>
        <end position="541"/>
    </location>
</feature>
<gene>
    <name evidence="20" type="ORF">g.25758</name>
</gene>
<dbReference type="Pfam" id="PF07748">
    <property type="entry name" value="Glyco_hydro_38C"/>
    <property type="match status" value="1"/>
</dbReference>
<comment type="pathway">
    <text evidence="2">Protein modification; protein glycosylation.</text>
</comment>
<keyword evidence="5" id="KW-0812">Transmembrane</keyword>
<protein>
    <recommendedName>
        <fullName evidence="17">Alpha-mannosidase</fullName>
        <ecNumber evidence="17">3.2.1.-</ecNumber>
    </recommendedName>
</protein>
<dbReference type="Gene3D" id="1.20.1270.50">
    <property type="entry name" value="Glycoside hydrolase family 38, central domain"/>
    <property type="match status" value="1"/>
</dbReference>
<evidence type="ECO:0000256" key="15">
    <source>
        <dbReference type="ARBA" id="ARBA00059516"/>
    </source>
</evidence>
<evidence type="ECO:0000256" key="6">
    <source>
        <dbReference type="ARBA" id="ARBA00022723"/>
    </source>
</evidence>
<keyword evidence="11" id="KW-0333">Golgi apparatus</keyword>
<keyword evidence="7 17" id="KW-0378">Hydrolase</keyword>
<keyword evidence="12" id="KW-0472">Membrane</keyword>
<evidence type="ECO:0000256" key="5">
    <source>
        <dbReference type="ARBA" id="ARBA00022692"/>
    </source>
</evidence>
<dbReference type="Gene3D" id="2.60.40.1360">
    <property type="match status" value="1"/>
</dbReference>
<dbReference type="Pfam" id="PF01074">
    <property type="entry name" value="Glyco_hydro_38N"/>
    <property type="match status" value="1"/>
</dbReference>
<comment type="cofactor">
    <cofactor evidence="17">
        <name>Zn(2+)</name>
        <dbReference type="ChEBI" id="CHEBI:29105"/>
    </cofactor>
    <text evidence="17">Binds 1 zinc ion per subunit.</text>
</comment>
<organism evidence="20">
    <name type="scientific">Graphocephala atropunctata</name>
    <dbReference type="NCBI Taxonomy" id="36148"/>
    <lineage>
        <taxon>Eukaryota</taxon>
        <taxon>Metazoa</taxon>
        <taxon>Ecdysozoa</taxon>
        <taxon>Arthropoda</taxon>
        <taxon>Hexapoda</taxon>
        <taxon>Insecta</taxon>
        <taxon>Pterygota</taxon>
        <taxon>Neoptera</taxon>
        <taxon>Paraneoptera</taxon>
        <taxon>Hemiptera</taxon>
        <taxon>Auchenorrhyncha</taxon>
        <taxon>Membracoidea</taxon>
        <taxon>Cicadellidae</taxon>
        <taxon>Cicadellinae</taxon>
        <taxon>Cicadellini</taxon>
        <taxon>Graphocephala</taxon>
    </lineage>
</organism>
<comment type="subcellular location">
    <subcellularLocation>
        <location evidence="1">Golgi apparatus membrane</location>
        <topology evidence="1">Single-pass type II membrane protein</topology>
    </subcellularLocation>
</comment>
<dbReference type="GO" id="GO:0004572">
    <property type="term" value="F:mannosyl-oligosaccharide 1,3-1,6-alpha-mannosidase activity"/>
    <property type="evidence" value="ECO:0007669"/>
    <property type="project" value="UniProtKB-EC"/>
</dbReference>
<dbReference type="GO" id="GO:0046872">
    <property type="term" value="F:metal ion binding"/>
    <property type="evidence" value="ECO:0007669"/>
    <property type="project" value="UniProtKB-KW"/>
</dbReference>
<comment type="catalytic activity">
    <reaction evidence="16">
        <text>N(4)-{beta-D-GlcNAc-(1-&gt;2)-alpha-D-Man-(1-&gt;3)-[alpha-D-Man-(1-&gt;3)-[alpha-D-Man-(1-&gt;6)]-alpha-D-Man-(1-&gt;6)]-beta-D-Man-(1-&gt;4)-beta-D-GlcNAc-(1-&gt;4)-beta-D-GlcNAc}-L-asparaginyl-[protein] + 2 H2O = 2 alpha-D-mannopyranose + an N(4)-{beta-D-GlcNAc-(1-&gt;2)-alpha-D-Man-(1-&gt;3)-[alpha-D-Man-(1-&gt;6)]-beta-D-Man-(1-&gt;4)-beta-D-GlcNAc-(1-&gt;4)-beta-D-GlcNAc}-L-asparaginyl-[protein]</text>
        <dbReference type="Rhea" id="RHEA:56052"/>
        <dbReference type="Rhea" id="RHEA-COMP:14368"/>
        <dbReference type="Rhea" id="RHEA-COMP:14369"/>
        <dbReference type="ChEBI" id="CHEBI:15377"/>
        <dbReference type="ChEBI" id="CHEBI:28729"/>
        <dbReference type="ChEBI" id="CHEBI:60615"/>
        <dbReference type="ChEBI" id="CHEBI:60625"/>
        <dbReference type="EC" id="3.2.1.114"/>
    </reaction>
</comment>
<dbReference type="InterPro" id="IPR011013">
    <property type="entry name" value="Gal_mutarotase_sf_dom"/>
</dbReference>
<feature type="region of interest" description="Disordered" evidence="18">
    <location>
        <begin position="977"/>
        <end position="999"/>
    </location>
</feature>
<comment type="function">
    <text evidence="15">Catalyzes the first committed step in the biosynthesis of complex N-glycans. It controls conversion of high mannose to complex N-glycans; the final hydrolytic step in the N-glycan maturation pathway.</text>
</comment>
<dbReference type="GO" id="GO:0000139">
    <property type="term" value="C:Golgi membrane"/>
    <property type="evidence" value="ECO:0007669"/>
    <property type="project" value="UniProtKB-SubCell"/>
</dbReference>
<dbReference type="InterPro" id="IPR028995">
    <property type="entry name" value="Glyco_hydro_57/38_cen_sf"/>
</dbReference>
<evidence type="ECO:0000313" key="20">
    <source>
        <dbReference type="EMBL" id="JAT26768.1"/>
    </source>
</evidence>
<evidence type="ECO:0000256" key="12">
    <source>
        <dbReference type="ARBA" id="ARBA00023136"/>
    </source>
</evidence>
<evidence type="ECO:0000256" key="7">
    <source>
        <dbReference type="ARBA" id="ARBA00022801"/>
    </source>
</evidence>
<dbReference type="CDD" id="cd10809">
    <property type="entry name" value="GH38N_AMII_GMII_SfManIII_like"/>
    <property type="match status" value="1"/>
</dbReference>
<dbReference type="EC" id="3.2.1.-" evidence="17"/>
<dbReference type="InterPro" id="IPR027291">
    <property type="entry name" value="Glyco_hydro_38_N_sf"/>
</dbReference>
<evidence type="ECO:0000256" key="10">
    <source>
        <dbReference type="ARBA" id="ARBA00022989"/>
    </source>
</evidence>
<dbReference type="FunFam" id="3.20.110.10:FF:000003">
    <property type="entry name" value="Alpha-mannosidase"/>
    <property type="match status" value="1"/>
</dbReference>
<dbReference type="AlphaFoldDB" id="A0A1B6LSU4"/>
<evidence type="ECO:0000256" key="1">
    <source>
        <dbReference type="ARBA" id="ARBA00004323"/>
    </source>
</evidence>
<keyword evidence="13" id="KW-1015">Disulfide bond</keyword>
<dbReference type="GO" id="GO:0030246">
    <property type="term" value="F:carbohydrate binding"/>
    <property type="evidence" value="ECO:0007669"/>
    <property type="project" value="InterPro"/>
</dbReference>
<sequence length="1095" mass="125488">MRIRRLAWIGAAFLLLGYVTLYLLLDLSFPLDSHKESIQTSRRQSKYYGSNDIDFSNISDIMSKKQDSRPVFSSFLSESSCTSQLNPESQVNIQMLRVYDELKFDNLDGGAWKQGWNIVYNENQWSSNKKLKVFVMPHSHNDPGWKKTFEDYYQSQTRSILNNMVVKLMEDPRRKFIWAEISFFSLWWQEVTDDIKEKVKILLARRQLEIVTGGWVMNDEANAHYYSIIQQLSHGHHWLQQHLNYTPRFGWAIDPFGHSPTMPYVLKKMGIESMLIQRTHYSVKKHLAKKKELEFRWRQTWDGNGTTDILTHMMPFYGYDTPHTCGPDPKICCQFDFKRLPGYGVNCPWRVPPQVITDSNVAHRAELLLDQYKKKAQLFATNVVLAPLGDDFRYDHPTEWDVQYTNYQKLFDYMNSNAELNVEAQFGTLTDYFEAILKEQPLEQFPSLSGDFFTYADRDDHYWSGYYTSRPFYKRMDRVLQDYLRSADIVASLAWLRGLALSPKLAEMLYTARSSLSLFQHHDGVTGTAKDYVVQDYANKMLLAINNCQHVIQQMAHYLLHPEKTTYEVDDDKVYFNLDHVRKLAHSLPEQKTLVFNSVREMQRVVIYNSLTTHRQEVVTLRVSTPDLKVTDWKGNVLQAQVDPHCQLLDMHSQCYDLSFVASVNPLGMATYFIYLVSPDDSSKASRVKIKVLNSGWTHTQKEMFEDWVNEFDSDKEFSIQNEVLSAAFSKSSLLKAVTFKKSGKTVPLHLNFVKYSARPGRERSGAYLFLPDGEGENLRFESPLTLVFYGQIMSKVFVQLPNVQHSVILYNSPGADGLGLEIHNLVDITSLNTNYELAMRLSSNINNNNVFYTDLNGLQIIKRKKFSKLPLQANYYPMPTTMYIEDDDTRLTLLSAQPLGAASLREGQIEVMQDRKLLQDDNRGLDQGVLDNRPTLCLFRLLVEEPQQEDCGPQEPSHTASSHAAVESLNHPLHRLLAPDPDKLAGLDPTYQGGTTAGSSTHVVSLSMVNSAKEPSSVGLIVHRTRLDQCFSPLPHQDDTGKLNVSSLLSITSEMRPSSLSYLYKGTPVSSSQTHDLCPFSMLAFLIPKQSAKS</sequence>
<keyword evidence="6 17" id="KW-0479">Metal-binding</keyword>
<evidence type="ECO:0000256" key="3">
    <source>
        <dbReference type="ARBA" id="ARBA00009792"/>
    </source>
</evidence>
<evidence type="ECO:0000256" key="14">
    <source>
        <dbReference type="ARBA" id="ARBA00023295"/>
    </source>
</evidence>
<dbReference type="SUPFAM" id="SSF88713">
    <property type="entry name" value="Glycoside hydrolase/deacetylase"/>
    <property type="match status" value="1"/>
</dbReference>
<dbReference type="FunFam" id="2.70.98.30:FF:000002">
    <property type="entry name" value="Alpha-mannosidase"/>
    <property type="match status" value="1"/>
</dbReference>
<dbReference type="InterPro" id="IPR000602">
    <property type="entry name" value="Glyco_hydro_38_N"/>
</dbReference>
<dbReference type="SUPFAM" id="SSF74650">
    <property type="entry name" value="Galactose mutarotase-like"/>
    <property type="match status" value="1"/>
</dbReference>
<evidence type="ECO:0000256" key="8">
    <source>
        <dbReference type="ARBA" id="ARBA00022833"/>
    </source>
</evidence>
<dbReference type="InterPro" id="IPR050843">
    <property type="entry name" value="Glycosyl_Hydrlase_38"/>
</dbReference>
<keyword evidence="10" id="KW-1133">Transmembrane helix</keyword>
<dbReference type="Gene3D" id="2.60.40.1180">
    <property type="entry name" value="Golgi alpha-mannosidase II"/>
    <property type="match status" value="1"/>
</dbReference>
<dbReference type="Gene3D" id="2.70.98.30">
    <property type="entry name" value="Golgi alpha-mannosidase II, domain 4"/>
    <property type="match status" value="1"/>
</dbReference>
<evidence type="ECO:0000256" key="9">
    <source>
        <dbReference type="ARBA" id="ARBA00022968"/>
    </source>
</evidence>
<evidence type="ECO:0000256" key="17">
    <source>
        <dbReference type="RuleBase" id="RU361199"/>
    </source>
</evidence>
<reference evidence="20" key="1">
    <citation type="submission" date="2015-11" db="EMBL/GenBank/DDBJ databases">
        <title>De novo transcriptome assembly of four potential Pierce s Disease insect vectors from Arizona vineyards.</title>
        <authorList>
            <person name="Tassone E.E."/>
        </authorList>
    </citation>
    <scope>NUCLEOTIDE SEQUENCE</scope>
</reference>
<dbReference type="FunFam" id="1.20.1270.50:FF:000001">
    <property type="entry name" value="Alpha-mannosidase"/>
    <property type="match status" value="1"/>
</dbReference>
<dbReference type="InterPro" id="IPR011330">
    <property type="entry name" value="Glyco_hydro/deAcase_b/a-brl"/>
</dbReference>
<comment type="subunit">
    <text evidence="4">Homodimer; disulfide-linked.</text>
</comment>
<evidence type="ECO:0000256" key="18">
    <source>
        <dbReference type="SAM" id="MobiDB-lite"/>
    </source>
</evidence>
<evidence type="ECO:0000256" key="16">
    <source>
        <dbReference type="ARBA" id="ARBA00093232"/>
    </source>
</evidence>
<evidence type="ECO:0000259" key="19">
    <source>
        <dbReference type="SMART" id="SM00872"/>
    </source>
</evidence>
<dbReference type="SUPFAM" id="SSF88688">
    <property type="entry name" value="Families 57/38 glycoside transferase middle domain"/>
    <property type="match status" value="1"/>
</dbReference>
<comment type="similarity">
    <text evidence="3 17">Belongs to the glycosyl hydrolase 38 family.</text>
</comment>
<dbReference type="GO" id="GO:0006491">
    <property type="term" value="P:N-glycan processing"/>
    <property type="evidence" value="ECO:0007669"/>
    <property type="project" value="TreeGrafter"/>
</dbReference>
<keyword evidence="8 17" id="KW-0862">Zinc</keyword>
<evidence type="ECO:0000256" key="4">
    <source>
        <dbReference type="ARBA" id="ARBA00011748"/>
    </source>
</evidence>
<keyword evidence="14 17" id="KW-0326">Glycosidase</keyword>
<dbReference type="EMBL" id="GEBQ01013209">
    <property type="protein sequence ID" value="JAT26768.1"/>
    <property type="molecule type" value="Transcribed_RNA"/>
</dbReference>
<dbReference type="InterPro" id="IPR037094">
    <property type="entry name" value="Glyco_hydro_38_cen_sf"/>
</dbReference>
<evidence type="ECO:0000256" key="11">
    <source>
        <dbReference type="ARBA" id="ARBA00023034"/>
    </source>
</evidence>
<evidence type="ECO:0000256" key="13">
    <source>
        <dbReference type="ARBA" id="ARBA00023157"/>
    </source>
</evidence>
<evidence type="ECO:0000256" key="2">
    <source>
        <dbReference type="ARBA" id="ARBA00004922"/>
    </source>
</evidence>
<dbReference type="Pfam" id="PF09261">
    <property type="entry name" value="Alpha-mann_mid"/>
    <property type="match status" value="1"/>
</dbReference>